<dbReference type="KEGG" id="dli:dnl_25700"/>
<organism evidence="1 2">
    <name type="scientific">Desulfonema limicola</name>
    <dbReference type="NCBI Taxonomy" id="45656"/>
    <lineage>
        <taxon>Bacteria</taxon>
        <taxon>Pseudomonadati</taxon>
        <taxon>Thermodesulfobacteriota</taxon>
        <taxon>Desulfobacteria</taxon>
        <taxon>Desulfobacterales</taxon>
        <taxon>Desulfococcaceae</taxon>
        <taxon>Desulfonema</taxon>
    </lineage>
</organism>
<evidence type="ECO:0000313" key="2">
    <source>
        <dbReference type="Proteomes" id="UP000663720"/>
    </source>
</evidence>
<name>A0A975B7T9_9BACT</name>
<dbReference type="AlphaFoldDB" id="A0A975B7T9"/>
<accession>A0A975B7T9</accession>
<sequence>MSNVSVRTGDKTVRGCQLWKHRTGAGARNDDMDNTCELLINVVSASKPKMLTGLNQKGKGFGQSVRVSLCAIYDSPGGKADPKSSCKISGTW</sequence>
<reference evidence="1" key="1">
    <citation type="journal article" date="2021" name="Microb. Physiol.">
        <title>Proteogenomic Insights into the Physiology of Marine, Sulfate-Reducing, Filamentous Desulfonema limicola and Desulfonema magnum.</title>
        <authorList>
            <person name="Schnaars V."/>
            <person name="Wohlbrand L."/>
            <person name="Scheve S."/>
            <person name="Hinrichs C."/>
            <person name="Reinhardt R."/>
            <person name="Rabus R."/>
        </authorList>
    </citation>
    <scope>NUCLEOTIDE SEQUENCE</scope>
    <source>
        <strain evidence="1">5ac10</strain>
    </source>
</reference>
<keyword evidence="2" id="KW-1185">Reference proteome</keyword>
<dbReference type="Proteomes" id="UP000663720">
    <property type="component" value="Chromosome"/>
</dbReference>
<gene>
    <name evidence="1" type="ORF">dnl_25700</name>
</gene>
<protein>
    <submittedName>
        <fullName evidence="1">Uncharacterized protein</fullName>
    </submittedName>
</protein>
<dbReference type="EMBL" id="CP061799">
    <property type="protein sequence ID" value="QTA80273.1"/>
    <property type="molecule type" value="Genomic_DNA"/>
</dbReference>
<evidence type="ECO:0000313" key="1">
    <source>
        <dbReference type="EMBL" id="QTA80273.1"/>
    </source>
</evidence>
<proteinExistence type="predicted"/>